<organism evidence="2 3">
    <name type="scientific">Dyadobacter luteus</name>
    <dbReference type="NCBI Taxonomy" id="2259619"/>
    <lineage>
        <taxon>Bacteria</taxon>
        <taxon>Pseudomonadati</taxon>
        <taxon>Bacteroidota</taxon>
        <taxon>Cytophagia</taxon>
        <taxon>Cytophagales</taxon>
        <taxon>Spirosomataceae</taxon>
        <taxon>Dyadobacter</taxon>
    </lineage>
</organism>
<dbReference type="InterPro" id="IPR007138">
    <property type="entry name" value="ABM_dom"/>
</dbReference>
<sequence>METKKVITNVTMVVRAEFIDQVLLLAKSTREQILQEEGCETFILNRKIQEPNTLVLLAIYTSEQAYSWHNQQTYVKVFFAFLKDKLEGTPLVEFLQEL</sequence>
<dbReference type="Gene3D" id="3.30.70.100">
    <property type="match status" value="1"/>
</dbReference>
<dbReference type="AlphaFoldDB" id="A0A3D8YHV9"/>
<protein>
    <recommendedName>
        <fullName evidence="1">ABM domain-containing protein</fullName>
    </recommendedName>
</protein>
<dbReference type="RefSeq" id="WP_115829024.1">
    <property type="nucleotide sequence ID" value="NZ_QNUL01000001.1"/>
</dbReference>
<name>A0A3D8YHV9_9BACT</name>
<reference evidence="2 3" key="1">
    <citation type="submission" date="2018-07" db="EMBL/GenBank/DDBJ databases">
        <title>Dyadobacter roseus sp. nov., isolated from rose rhizosphere soil.</title>
        <authorList>
            <person name="Chen L."/>
        </authorList>
    </citation>
    <scope>NUCLEOTIDE SEQUENCE [LARGE SCALE GENOMIC DNA]</scope>
    <source>
        <strain evidence="2 3">RS19</strain>
    </source>
</reference>
<dbReference type="EMBL" id="QNUL01000001">
    <property type="protein sequence ID" value="REA64416.1"/>
    <property type="molecule type" value="Genomic_DNA"/>
</dbReference>
<proteinExistence type="predicted"/>
<keyword evidence="3" id="KW-1185">Reference proteome</keyword>
<dbReference type="InterPro" id="IPR011008">
    <property type="entry name" value="Dimeric_a/b-barrel"/>
</dbReference>
<dbReference type="SUPFAM" id="SSF54909">
    <property type="entry name" value="Dimeric alpha+beta barrel"/>
    <property type="match status" value="1"/>
</dbReference>
<dbReference type="PROSITE" id="PS51725">
    <property type="entry name" value="ABM"/>
    <property type="match status" value="1"/>
</dbReference>
<dbReference type="Pfam" id="PF03992">
    <property type="entry name" value="ABM"/>
    <property type="match status" value="1"/>
</dbReference>
<evidence type="ECO:0000313" key="2">
    <source>
        <dbReference type="EMBL" id="REA64416.1"/>
    </source>
</evidence>
<gene>
    <name evidence="2" type="ORF">DSL64_02365</name>
</gene>
<comment type="caution">
    <text evidence="2">The sequence shown here is derived from an EMBL/GenBank/DDBJ whole genome shotgun (WGS) entry which is preliminary data.</text>
</comment>
<dbReference type="Proteomes" id="UP000256373">
    <property type="component" value="Unassembled WGS sequence"/>
</dbReference>
<dbReference type="OrthoDB" id="676007at2"/>
<feature type="domain" description="ABM" evidence="1">
    <location>
        <begin position="6"/>
        <end position="94"/>
    </location>
</feature>
<accession>A0A3D8YHV9</accession>
<evidence type="ECO:0000313" key="3">
    <source>
        <dbReference type="Proteomes" id="UP000256373"/>
    </source>
</evidence>
<evidence type="ECO:0000259" key="1">
    <source>
        <dbReference type="PROSITE" id="PS51725"/>
    </source>
</evidence>